<dbReference type="SUPFAM" id="SSF74863">
    <property type="entry name" value="Thiol:disulfide interchange protein DsbD, N-terminal domain (DsbD-alpha)"/>
    <property type="match status" value="1"/>
</dbReference>
<dbReference type="InterPro" id="IPR035671">
    <property type="entry name" value="DsbD_gamma"/>
</dbReference>
<comment type="catalytic activity">
    <reaction evidence="19">
        <text>[protein]-dithiol + NADP(+) = [protein]-disulfide + NADPH + H(+)</text>
        <dbReference type="Rhea" id="RHEA:18753"/>
        <dbReference type="Rhea" id="RHEA-COMP:10593"/>
        <dbReference type="Rhea" id="RHEA-COMP:10594"/>
        <dbReference type="ChEBI" id="CHEBI:15378"/>
        <dbReference type="ChEBI" id="CHEBI:29950"/>
        <dbReference type="ChEBI" id="CHEBI:50058"/>
        <dbReference type="ChEBI" id="CHEBI:57783"/>
        <dbReference type="ChEBI" id="CHEBI:58349"/>
        <dbReference type="EC" id="1.8.1.8"/>
    </reaction>
</comment>
<keyword evidence="16" id="KW-0676">Redox-active center</keyword>
<dbReference type="PROSITE" id="PS00194">
    <property type="entry name" value="THIOREDOXIN_1"/>
    <property type="match status" value="1"/>
</dbReference>
<dbReference type="CDD" id="cd02953">
    <property type="entry name" value="DsbDgamma"/>
    <property type="match status" value="1"/>
</dbReference>
<comment type="caution">
    <text evidence="22">The sequence shown here is derived from an EMBL/GenBank/DDBJ whole genome shotgun (WGS) entry which is preliminary data.</text>
</comment>
<keyword evidence="6" id="KW-1003">Cell membrane</keyword>
<keyword evidence="13" id="KW-0520">NAD</keyword>
<dbReference type="InterPro" id="IPR017937">
    <property type="entry name" value="Thioredoxin_CS"/>
</dbReference>
<dbReference type="Gene3D" id="2.60.40.1250">
    <property type="entry name" value="Thiol:disulfide interchange protein DsbD, N-terminal domain"/>
    <property type="match status" value="1"/>
</dbReference>
<proteinExistence type="inferred from homology"/>
<comment type="similarity">
    <text evidence="2">Belongs to the thioredoxin family. DsbD subfamily.</text>
</comment>
<keyword evidence="15" id="KW-1015">Disulfide bond</keyword>
<keyword evidence="9" id="KW-0732">Signal</keyword>
<dbReference type="GO" id="GO:0017004">
    <property type="term" value="P:cytochrome complex assembly"/>
    <property type="evidence" value="ECO:0007669"/>
    <property type="project" value="InterPro"/>
</dbReference>
<sequence length="596" mass="63077">MLKKFLLLFLILASGLAGAVDAPLQPEQAYRLAVRALDAKTLEATWKIAPGYYLYRQKFKFALAPGAGAAKLGAPKFPPGQVHDDEFFGKVETYRDEVRVLLPIEAAGATSVTLDTTAQGCADIGVCYPPLEQQATVSLLPAAQSPQFSPIAPPAASAPDRQGGDESSQISRMLKHASLWTLLLFFLGSGVALAFTPCMLPMLPILSGIIVGHGHDISKRRALVLSIAYVLGMAVSYALFGVAAGLSGTMLSSALQNVWVLAGFALVFVVLSLSMFGFYELQLPSFLQSRLSDQANRQQGGSLHGVVLMGALSAIIVGPCVAAPLAGALLYIARTGNAVLGGAALFVMALGMGLPLIVVATSARHLLPKPGPWMEAVKRFFGVLLLALAIWLVTPVIPAAAQMLAWALLLIFSAIYLSALDPLPAHAHGWSRFGKGLGVVLLLIGAALLIGALAGGRDPLQPLGFLRSRGAAAAETQAPQFERVKTTTELDARLAAADRPVLLDFYADWCVSCKEMERYTFADPAVAARMNKMLLLRADVTADDAADKALLRRFGLFGPPGIIFFDRGGHEVPDLRVVGFMKAAPFAAIVDRALAG</sequence>
<evidence type="ECO:0000256" key="8">
    <source>
        <dbReference type="ARBA" id="ARBA00022692"/>
    </source>
</evidence>
<keyword evidence="10" id="KW-0249">Electron transport</keyword>
<dbReference type="EC" id="1.8.1.8" evidence="3"/>
<keyword evidence="5" id="KW-0813">Transport</keyword>
<evidence type="ECO:0000256" key="19">
    <source>
        <dbReference type="ARBA" id="ARBA00047804"/>
    </source>
</evidence>
<dbReference type="GO" id="GO:0045454">
    <property type="term" value="P:cell redox homeostasis"/>
    <property type="evidence" value="ECO:0007669"/>
    <property type="project" value="TreeGrafter"/>
</dbReference>
<feature type="transmembrane region" description="Helical" evidence="20">
    <location>
        <begin position="302"/>
        <end position="332"/>
    </location>
</feature>
<dbReference type="InterPro" id="IPR036929">
    <property type="entry name" value="DsbDN_sf"/>
</dbReference>
<feature type="transmembrane region" description="Helical" evidence="20">
    <location>
        <begin position="403"/>
        <end position="424"/>
    </location>
</feature>
<dbReference type="Pfam" id="PF13899">
    <property type="entry name" value="Thioredoxin_7"/>
    <property type="match status" value="1"/>
</dbReference>
<dbReference type="InterPro" id="IPR013766">
    <property type="entry name" value="Thioredoxin_domain"/>
</dbReference>
<dbReference type="InterPro" id="IPR022910">
    <property type="entry name" value="Thiol_diS_interchange_DbsD"/>
</dbReference>
<evidence type="ECO:0000256" key="13">
    <source>
        <dbReference type="ARBA" id="ARBA00023027"/>
    </source>
</evidence>
<evidence type="ECO:0000256" key="9">
    <source>
        <dbReference type="ARBA" id="ARBA00022729"/>
    </source>
</evidence>
<dbReference type="SUPFAM" id="SSF52833">
    <property type="entry name" value="Thioredoxin-like"/>
    <property type="match status" value="1"/>
</dbReference>
<dbReference type="GO" id="GO:0047134">
    <property type="term" value="F:protein-disulfide reductase [NAD(P)H] activity"/>
    <property type="evidence" value="ECO:0007669"/>
    <property type="project" value="UniProtKB-EC"/>
</dbReference>
<dbReference type="GO" id="GO:0005886">
    <property type="term" value="C:plasma membrane"/>
    <property type="evidence" value="ECO:0007669"/>
    <property type="project" value="UniProtKB-SubCell"/>
</dbReference>
<dbReference type="PROSITE" id="PS51352">
    <property type="entry name" value="THIOREDOXIN_2"/>
    <property type="match status" value="1"/>
</dbReference>
<keyword evidence="12 22" id="KW-0560">Oxidoreductase</keyword>
<evidence type="ECO:0000259" key="21">
    <source>
        <dbReference type="PROSITE" id="PS51352"/>
    </source>
</evidence>
<evidence type="ECO:0000256" key="3">
    <source>
        <dbReference type="ARBA" id="ARBA00012612"/>
    </source>
</evidence>
<feature type="transmembrane region" description="Helical" evidence="20">
    <location>
        <begin position="380"/>
        <end position="397"/>
    </location>
</feature>
<organism evidence="22">
    <name type="scientific">mine drainage metagenome</name>
    <dbReference type="NCBI Taxonomy" id="410659"/>
    <lineage>
        <taxon>unclassified sequences</taxon>
        <taxon>metagenomes</taxon>
        <taxon>ecological metagenomes</taxon>
    </lineage>
</organism>
<evidence type="ECO:0000256" key="6">
    <source>
        <dbReference type="ARBA" id="ARBA00022475"/>
    </source>
</evidence>
<dbReference type="InterPro" id="IPR028250">
    <property type="entry name" value="DsbDN"/>
</dbReference>
<dbReference type="EMBL" id="MLJW01000157">
    <property type="protein sequence ID" value="OIQ95922.1"/>
    <property type="molecule type" value="Genomic_DNA"/>
</dbReference>
<evidence type="ECO:0000256" key="5">
    <source>
        <dbReference type="ARBA" id="ARBA00022448"/>
    </source>
</evidence>
<dbReference type="HAMAP" id="MF_00399">
    <property type="entry name" value="DbsD"/>
    <property type="match status" value="1"/>
</dbReference>
<feature type="transmembrane region" description="Helical" evidence="20">
    <location>
        <begin position="179"/>
        <end position="211"/>
    </location>
</feature>
<evidence type="ECO:0000256" key="16">
    <source>
        <dbReference type="ARBA" id="ARBA00023284"/>
    </source>
</evidence>
<comment type="subcellular location">
    <subcellularLocation>
        <location evidence="1">Cell inner membrane</location>
        <topology evidence="1">Multi-pass membrane protein</topology>
    </subcellularLocation>
</comment>
<dbReference type="Pfam" id="PF11412">
    <property type="entry name" value="DsbD_N"/>
    <property type="match status" value="1"/>
</dbReference>
<feature type="transmembrane region" description="Helical" evidence="20">
    <location>
        <begin position="338"/>
        <end position="359"/>
    </location>
</feature>
<comment type="catalytic activity">
    <reaction evidence="18">
        <text>[protein]-dithiol + NAD(+) = [protein]-disulfide + NADH + H(+)</text>
        <dbReference type="Rhea" id="RHEA:18749"/>
        <dbReference type="Rhea" id="RHEA-COMP:10593"/>
        <dbReference type="Rhea" id="RHEA-COMP:10594"/>
        <dbReference type="ChEBI" id="CHEBI:15378"/>
        <dbReference type="ChEBI" id="CHEBI:29950"/>
        <dbReference type="ChEBI" id="CHEBI:50058"/>
        <dbReference type="ChEBI" id="CHEBI:57540"/>
        <dbReference type="ChEBI" id="CHEBI:57945"/>
        <dbReference type="EC" id="1.8.1.8"/>
    </reaction>
</comment>
<keyword evidence="8 20" id="KW-0812">Transmembrane</keyword>
<evidence type="ECO:0000256" key="10">
    <source>
        <dbReference type="ARBA" id="ARBA00022982"/>
    </source>
</evidence>
<evidence type="ECO:0000256" key="12">
    <source>
        <dbReference type="ARBA" id="ARBA00023002"/>
    </source>
</evidence>
<dbReference type="InterPro" id="IPR036249">
    <property type="entry name" value="Thioredoxin-like_sf"/>
</dbReference>
<evidence type="ECO:0000256" key="20">
    <source>
        <dbReference type="SAM" id="Phobius"/>
    </source>
</evidence>
<feature type="domain" description="Thioredoxin" evidence="21">
    <location>
        <begin position="472"/>
        <end position="595"/>
    </location>
</feature>
<evidence type="ECO:0000256" key="15">
    <source>
        <dbReference type="ARBA" id="ARBA00023157"/>
    </source>
</evidence>
<evidence type="ECO:0000256" key="1">
    <source>
        <dbReference type="ARBA" id="ARBA00004429"/>
    </source>
</evidence>
<accession>A0A1J5RKA0</accession>
<dbReference type="Pfam" id="PF02683">
    <property type="entry name" value="DsbD_TM"/>
    <property type="match status" value="1"/>
</dbReference>
<feature type="transmembrane region" description="Helical" evidence="20">
    <location>
        <begin position="258"/>
        <end position="281"/>
    </location>
</feature>
<keyword evidence="7" id="KW-0997">Cell inner membrane</keyword>
<name>A0A1J5RKA0_9ZZZZ</name>
<evidence type="ECO:0000256" key="7">
    <source>
        <dbReference type="ARBA" id="ARBA00022519"/>
    </source>
</evidence>
<keyword evidence="11 20" id="KW-1133">Transmembrane helix</keyword>
<evidence type="ECO:0000256" key="17">
    <source>
        <dbReference type="ARBA" id="ARBA00032465"/>
    </source>
</evidence>
<feature type="transmembrane region" description="Helical" evidence="20">
    <location>
        <begin position="436"/>
        <end position="456"/>
    </location>
</feature>
<protein>
    <recommendedName>
        <fullName evidence="4">Thiol:disulfide interchange protein DsbD</fullName>
        <ecNumber evidence="3">1.8.1.8</ecNumber>
    </recommendedName>
    <alternativeName>
        <fullName evidence="17">Protein-disulfide reductase</fullName>
    </alternativeName>
</protein>
<evidence type="ECO:0000313" key="22">
    <source>
        <dbReference type="EMBL" id="OIQ95922.1"/>
    </source>
</evidence>
<dbReference type="NCBIfam" id="NF001419">
    <property type="entry name" value="PRK00293.1"/>
    <property type="match status" value="1"/>
</dbReference>
<dbReference type="Gene3D" id="3.40.30.10">
    <property type="entry name" value="Glutaredoxin"/>
    <property type="match status" value="1"/>
</dbReference>
<evidence type="ECO:0000256" key="11">
    <source>
        <dbReference type="ARBA" id="ARBA00022989"/>
    </source>
</evidence>
<evidence type="ECO:0000256" key="2">
    <source>
        <dbReference type="ARBA" id="ARBA00007241"/>
    </source>
</evidence>
<evidence type="ECO:0000256" key="4">
    <source>
        <dbReference type="ARBA" id="ARBA00013830"/>
    </source>
</evidence>
<dbReference type="AlphaFoldDB" id="A0A1J5RKA0"/>
<evidence type="ECO:0000256" key="18">
    <source>
        <dbReference type="ARBA" id="ARBA00047388"/>
    </source>
</evidence>
<keyword evidence="14 20" id="KW-0472">Membrane</keyword>
<gene>
    <name evidence="22" type="primary">dsbD_15</name>
    <name evidence="22" type="ORF">GALL_220550</name>
</gene>
<evidence type="ECO:0000256" key="14">
    <source>
        <dbReference type="ARBA" id="ARBA00023136"/>
    </source>
</evidence>
<reference evidence="22" key="1">
    <citation type="submission" date="2016-10" db="EMBL/GenBank/DDBJ databases">
        <title>Sequence of Gallionella enrichment culture.</title>
        <authorList>
            <person name="Poehlein A."/>
            <person name="Muehling M."/>
            <person name="Daniel R."/>
        </authorList>
    </citation>
    <scope>NUCLEOTIDE SEQUENCE</scope>
</reference>
<dbReference type="PANTHER" id="PTHR32234:SF0">
    <property type="entry name" value="THIOL:DISULFIDE INTERCHANGE PROTEIN DSBD"/>
    <property type="match status" value="1"/>
</dbReference>
<feature type="transmembrane region" description="Helical" evidence="20">
    <location>
        <begin position="223"/>
        <end position="246"/>
    </location>
</feature>
<dbReference type="PANTHER" id="PTHR32234">
    <property type="entry name" value="THIOL:DISULFIDE INTERCHANGE PROTEIN DSBD"/>
    <property type="match status" value="1"/>
</dbReference>
<dbReference type="InterPro" id="IPR003834">
    <property type="entry name" value="Cyt_c_assmbl_TM_dom"/>
</dbReference>